<dbReference type="CDD" id="cd00609">
    <property type="entry name" value="AAT_like"/>
    <property type="match status" value="1"/>
</dbReference>
<dbReference type="InterPro" id="IPR004839">
    <property type="entry name" value="Aminotransferase_I/II_large"/>
</dbReference>
<evidence type="ECO:0000256" key="2">
    <source>
        <dbReference type="ARBA" id="ARBA00022576"/>
    </source>
</evidence>
<dbReference type="SUPFAM" id="SSF53383">
    <property type="entry name" value="PLP-dependent transferases"/>
    <property type="match status" value="1"/>
</dbReference>
<evidence type="ECO:0000259" key="5">
    <source>
        <dbReference type="Pfam" id="PF00155"/>
    </source>
</evidence>
<organism evidence="6 7">
    <name type="scientific">Alkaliphilus hydrothermalis</name>
    <dbReference type="NCBI Taxonomy" id="1482730"/>
    <lineage>
        <taxon>Bacteria</taxon>
        <taxon>Bacillati</taxon>
        <taxon>Bacillota</taxon>
        <taxon>Clostridia</taxon>
        <taxon>Peptostreptococcales</taxon>
        <taxon>Natronincolaceae</taxon>
        <taxon>Alkaliphilus</taxon>
    </lineage>
</organism>
<dbReference type="InterPro" id="IPR015424">
    <property type="entry name" value="PyrdxlP-dep_Trfase"/>
</dbReference>
<dbReference type="Proteomes" id="UP001314796">
    <property type="component" value="Unassembled WGS sequence"/>
</dbReference>
<proteinExistence type="inferred from homology"/>
<protein>
    <recommendedName>
        <fullName evidence="4">Aminotransferase</fullName>
        <ecNumber evidence="4">2.6.1.-</ecNumber>
    </recommendedName>
</protein>
<dbReference type="InterPro" id="IPR015421">
    <property type="entry name" value="PyrdxlP-dep_Trfase_major"/>
</dbReference>
<accession>A0ABS2NT20</accession>
<comment type="similarity">
    <text evidence="4">Belongs to the class-I pyridoxal-phosphate-dependent aminotransferase family.</text>
</comment>
<dbReference type="GO" id="GO:0010285">
    <property type="term" value="F:L,L-diaminopimelate aminotransferase activity"/>
    <property type="evidence" value="ECO:0007669"/>
    <property type="project" value="UniProtKB-EC"/>
</dbReference>
<dbReference type="Pfam" id="PF00155">
    <property type="entry name" value="Aminotran_1_2"/>
    <property type="match status" value="1"/>
</dbReference>
<dbReference type="Gene3D" id="3.40.640.10">
    <property type="entry name" value="Type I PLP-dependent aspartate aminotransferase-like (Major domain)"/>
    <property type="match status" value="1"/>
</dbReference>
<dbReference type="EMBL" id="JAFBEE010000024">
    <property type="protein sequence ID" value="MBM7616103.1"/>
    <property type="molecule type" value="Genomic_DNA"/>
</dbReference>
<evidence type="ECO:0000313" key="6">
    <source>
        <dbReference type="EMBL" id="MBM7616103.1"/>
    </source>
</evidence>
<evidence type="ECO:0000256" key="1">
    <source>
        <dbReference type="ARBA" id="ARBA00001933"/>
    </source>
</evidence>
<name>A0ABS2NT20_9FIRM</name>
<gene>
    <name evidence="6" type="ORF">JOC73_002679</name>
</gene>
<evidence type="ECO:0000256" key="4">
    <source>
        <dbReference type="RuleBase" id="RU000481"/>
    </source>
</evidence>
<evidence type="ECO:0000313" key="7">
    <source>
        <dbReference type="Proteomes" id="UP001314796"/>
    </source>
</evidence>
<dbReference type="NCBIfam" id="NF004937">
    <property type="entry name" value="PRK06290.1"/>
    <property type="match status" value="1"/>
</dbReference>
<dbReference type="RefSeq" id="WP_204404003.1">
    <property type="nucleotide sequence ID" value="NZ_JAFBEE010000024.1"/>
</dbReference>
<evidence type="ECO:0000256" key="3">
    <source>
        <dbReference type="ARBA" id="ARBA00022679"/>
    </source>
</evidence>
<comment type="caution">
    <text evidence="6">The sequence shown here is derived from an EMBL/GenBank/DDBJ whole genome shotgun (WGS) entry which is preliminary data.</text>
</comment>
<dbReference type="InterPro" id="IPR015422">
    <property type="entry name" value="PyrdxlP-dep_Trfase_small"/>
</dbReference>
<feature type="domain" description="Aminotransferase class I/classII large" evidence="5">
    <location>
        <begin position="44"/>
        <end position="394"/>
    </location>
</feature>
<keyword evidence="2 4" id="KW-0032">Aminotransferase</keyword>
<dbReference type="PANTHER" id="PTHR42832:SF3">
    <property type="entry name" value="L-GLUTAMINE--4-(METHYLSULFANYL)-2-OXOBUTANOATE AMINOTRANSFERASE"/>
    <property type="match status" value="1"/>
</dbReference>
<sequence>MSFIRDLIADRFRDQSFDIAQQDYKFMKIKKAKEEIKEHYPNVELIDMGIGEPDMPANAEIVKILSEEAGKSENRWYADNGIKEFQEAAGKYLRDVFGVYNINPNEEILHGIGAKSILSMLPQCFINPGDITLTTLPSYPIIATHTKYLGGVVYGLPLTKANNFYPDFTKIPNIILYRSKLLYINYPNNPTSQVATEDFYKGVIEFAHKYNILVVADSTYASITFDGEKPLSFLSIDGAKDVGVEIHSLSKAFNMTGWRLAFIAGNPDAIDIFATVKANSDSGQFRAIQKAGIYALQHPEIAEVNSQRYSRRFDLLVEALREVGFEIKKPKATFYCYLPIPKGTEDGVTFKDADDFCMYLLRKAFICTVPWNTPEPYIRLSVTFEANSEEEEVRIIDEMKERLLKLKLVF</sequence>
<dbReference type="EC" id="2.6.1.-" evidence="4"/>
<dbReference type="PROSITE" id="PS00105">
    <property type="entry name" value="AA_TRANSFER_CLASS_1"/>
    <property type="match status" value="1"/>
</dbReference>
<reference evidence="6 7" key="1">
    <citation type="submission" date="2021-01" db="EMBL/GenBank/DDBJ databases">
        <title>Genomic Encyclopedia of Type Strains, Phase IV (KMG-IV): sequencing the most valuable type-strain genomes for metagenomic binning, comparative biology and taxonomic classification.</title>
        <authorList>
            <person name="Goeker M."/>
        </authorList>
    </citation>
    <scope>NUCLEOTIDE SEQUENCE [LARGE SCALE GENOMIC DNA]</scope>
    <source>
        <strain evidence="6 7">DSM 25890</strain>
    </source>
</reference>
<dbReference type="Gene3D" id="3.90.1150.10">
    <property type="entry name" value="Aspartate Aminotransferase, domain 1"/>
    <property type="match status" value="1"/>
</dbReference>
<keyword evidence="3 4" id="KW-0808">Transferase</keyword>
<comment type="cofactor">
    <cofactor evidence="1 4">
        <name>pyridoxal 5'-phosphate</name>
        <dbReference type="ChEBI" id="CHEBI:597326"/>
    </cofactor>
</comment>
<dbReference type="PANTHER" id="PTHR42832">
    <property type="entry name" value="AMINO ACID AMINOTRANSFERASE"/>
    <property type="match status" value="1"/>
</dbReference>
<dbReference type="InterPro" id="IPR050881">
    <property type="entry name" value="LL-DAP_aminotransferase"/>
</dbReference>
<dbReference type="InterPro" id="IPR004838">
    <property type="entry name" value="NHTrfase_class1_PyrdxlP-BS"/>
</dbReference>
<keyword evidence="7" id="KW-1185">Reference proteome</keyword>